<dbReference type="EMBL" id="PEXV01000147">
    <property type="protein sequence ID" value="PIS41154.1"/>
    <property type="molecule type" value="Genomic_DNA"/>
</dbReference>
<feature type="non-terminal residue" evidence="1">
    <location>
        <position position="1"/>
    </location>
</feature>
<proteinExistence type="predicted"/>
<organism evidence="1 2">
    <name type="scientific">Candidatus Kerfeldbacteria bacterium CG08_land_8_20_14_0_20_42_7</name>
    <dbReference type="NCBI Taxonomy" id="2014245"/>
    <lineage>
        <taxon>Bacteria</taxon>
        <taxon>Candidatus Kerfeldiibacteriota</taxon>
    </lineage>
</organism>
<name>A0A2H0YRM0_9BACT</name>
<gene>
    <name evidence="1" type="ORF">COT25_04645</name>
</gene>
<feature type="non-terminal residue" evidence="1">
    <location>
        <position position="91"/>
    </location>
</feature>
<dbReference type="AlphaFoldDB" id="A0A2H0YRM0"/>
<accession>A0A2H0YRM0</accession>
<evidence type="ECO:0000313" key="2">
    <source>
        <dbReference type="Proteomes" id="UP000228711"/>
    </source>
</evidence>
<protein>
    <submittedName>
        <fullName evidence="1">Uncharacterized protein</fullName>
    </submittedName>
</protein>
<comment type="caution">
    <text evidence="1">The sequence shown here is derived from an EMBL/GenBank/DDBJ whole genome shotgun (WGS) entry which is preliminary data.</text>
</comment>
<sequence length="91" mass="10115">ISQTVEREFLWGVVAVNVRRSIQDANSWTEIGIAVLDENGTTVCDADLSVTVTYPSGRQEQVSKNDGTIITNETCVDKSVTNEPDYFFQIE</sequence>
<reference evidence="2" key="1">
    <citation type="submission" date="2017-09" db="EMBL/GenBank/DDBJ databases">
        <title>Depth-based differentiation of microbial function through sediment-hosted aquifers and enrichment of novel symbionts in the deep terrestrial subsurface.</title>
        <authorList>
            <person name="Probst A.J."/>
            <person name="Ladd B."/>
            <person name="Jarett J.K."/>
            <person name="Geller-Mcgrath D.E."/>
            <person name="Sieber C.M.K."/>
            <person name="Emerson J.B."/>
            <person name="Anantharaman K."/>
            <person name="Thomas B.C."/>
            <person name="Malmstrom R."/>
            <person name="Stieglmeier M."/>
            <person name="Klingl A."/>
            <person name="Woyke T."/>
            <person name="Ryan C.M."/>
            <person name="Banfield J.F."/>
        </authorList>
    </citation>
    <scope>NUCLEOTIDE SEQUENCE [LARGE SCALE GENOMIC DNA]</scope>
</reference>
<dbReference type="Proteomes" id="UP000228711">
    <property type="component" value="Unassembled WGS sequence"/>
</dbReference>
<evidence type="ECO:0000313" key="1">
    <source>
        <dbReference type="EMBL" id="PIS41154.1"/>
    </source>
</evidence>